<dbReference type="Pfam" id="PF00097">
    <property type="entry name" value="zf-C3HC4"/>
    <property type="match status" value="1"/>
</dbReference>
<dbReference type="SUPFAM" id="SSF57845">
    <property type="entry name" value="B-box zinc-binding domain"/>
    <property type="match status" value="1"/>
</dbReference>
<dbReference type="PROSITE" id="PS50119">
    <property type="entry name" value="ZF_BBOX"/>
    <property type="match status" value="1"/>
</dbReference>
<organism evidence="10 11">
    <name type="scientific">Salvator merianae</name>
    <name type="common">Argentine black and white tegu</name>
    <name type="synonym">Tupinambis merianae</name>
    <dbReference type="NCBI Taxonomy" id="96440"/>
    <lineage>
        <taxon>Eukaryota</taxon>
        <taxon>Metazoa</taxon>
        <taxon>Chordata</taxon>
        <taxon>Craniata</taxon>
        <taxon>Vertebrata</taxon>
        <taxon>Euteleostomi</taxon>
        <taxon>Lepidosauria</taxon>
        <taxon>Squamata</taxon>
        <taxon>Bifurcata</taxon>
        <taxon>Unidentata</taxon>
        <taxon>Episquamata</taxon>
        <taxon>Laterata</taxon>
        <taxon>Teiioidea</taxon>
        <taxon>Teiidae</taxon>
        <taxon>Salvator</taxon>
    </lineage>
</organism>
<dbReference type="PROSITE" id="PS50089">
    <property type="entry name" value="ZF_RING_2"/>
    <property type="match status" value="1"/>
</dbReference>
<dbReference type="PROSITE" id="PS00518">
    <property type="entry name" value="ZF_RING_1"/>
    <property type="match status" value="1"/>
</dbReference>
<dbReference type="GeneTree" id="ENSGT00940000158668"/>
<dbReference type="CDD" id="cd19800">
    <property type="entry name" value="Bbox2_xNF7-like"/>
    <property type="match status" value="1"/>
</dbReference>
<name>A0A8D0BBG4_SALMN</name>
<evidence type="ECO:0000256" key="5">
    <source>
        <dbReference type="PROSITE-ProRule" id="PRU00024"/>
    </source>
</evidence>
<dbReference type="OMA" id="ISEMENC"/>
<feature type="compositionally biased region" description="Acidic residues" evidence="7">
    <location>
        <begin position="227"/>
        <end position="268"/>
    </location>
</feature>
<dbReference type="InterPro" id="IPR018957">
    <property type="entry name" value="Znf_C3HC4_RING-type"/>
</dbReference>
<dbReference type="GO" id="GO:0008270">
    <property type="term" value="F:zinc ion binding"/>
    <property type="evidence" value="ECO:0007669"/>
    <property type="project" value="UniProtKB-KW"/>
</dbReference>
<keyword evidence="4" id="KW-0862">Zinc</keyword>
<evidence type="ECO:0000256" key="2">
    <source>
        <dbReference type="ARBA" id="ARBA00022723"/>
    </source>
</evidence>
<keyword evidence="3 5" id="KW-0863">Zinc-finger</keyword>
<dbReference type="InterPro" id="IPR050143">
    <property type="entry name" value="TRIM/RBCC"/>
</dbReference>
<dbReference type="Pfam" id="PF25600">
    <property type="entry name" value="TRIM_CC"/>
    <property type="match status" value="1"/>
</dbReference>
<dbReference type="InterPro" id="IPR001841">
    <property type="entry name" value="Znf_RING"/>
</dbReference>
<dbReference type="SMART" id="SM00336">
    <property type="entry name" value="BBOX"/>
    <property type="match status" value="1"/>
</dbReference>
<evidence type="ECO:0000256" key="4">
    <source>
        <dbReference type="ARBA" id="ARBA00022833"/>
    </source>
</evidence>
<dbReference type="SUPFAM" id="SSF57850">
    <property type="entry name" value="RING/U-box"/>
    <property type="match status" value="1"/>
</dbReference>
<dbReference type="Proteomes" id="UP000694421">
    <property type="component" value="Unplaced"/>
</dbReference>
<evidence type="ECO:0000256" key="1">
    <source>
        <dbReference type="ARBA" id="ARBA00008518"/>
    </source>
</evidence>
<keyword evidence="2" id="KW-0479">Metal-binding</keyword>
<dbReference type="AlphaFoldDB" id="A0A8D0BBG4"/>
<dbReference type="Gene3D" id="3.30.160.60">
    <property type="entry name" value="Classic Zinc Finger"/>
    <property type="match status" value="1"/>
</dbReference>
<reference evidence="10" key="1">
    <citation type="submission" date="2025-08" db="UniProtKB">
        <authorList>
            <consortium name="Ensembl"/>
        </authorList>
    </citation>
    <scope>IDENTIFICATION</scope>
</reference>
<evidence type="ECO:0000256" key="6">
    <source>
        <dbReference type="SAM" id="Coils"/>
    </source>
</evidence>
<dbReference type="InterPro" id="IPR058030">
    <property type="entry name" value="TRIM8/14/16/25/29/45/65_CC"/>
</dbReference>
<evidence type="ECO:0000256" key="3">
    <source>
        <dbReference type="ARBA" id="ARBA00022771"/>
    </source>
</evidence>
<dbReference type="InterPro" id="IPR000315">
    <property type="entry name" value="Znf_B-box"/>
</dbReference>
<feature type="coiled-coil region" evidence="6">
    <location>
        <begin position="157"/>
        <end position="188"/>
    </location>
</feature>
<comment type="similarity">
    <text evidence="1">Belongs to the TRIM/RBCC family.</text>
</comment>
<feature type="domain" description="B box-type" evidence="9">
    <location>
        <begin position="90"/>
        <end position="127"/>
    </location>
</feature>
<evidence type="ECO:0000259" key="8">
    <source>
        <dbReference type="PROSITE" id="PS50089"/>
    </source>
</evidence>
<keyword evidence="11" id="KW-1185">Reference proteome</keyword>
<dbReference type="Pfam" id="PF00643">
    <property type="entry name" value="zf-B_box"/>
    <property type="match status" value="1"/>
</dbReference>
<keyword evidence="6" id="KW-0175">Coiled coil</keyword>
<dbReference type="Ensembl" id="ENSSMRT00000006295.1">
    <property type="protein sequence ID" value="ENSSMRP00000005349.1"/>
    <property type="gene ID" value="ENSSMRG00000004364.1"/>
</dbReference>
<accession>A0A8D0BBG4</accession>
<evidence type="ECO:0000259" key="9">
    <source>
        <dbReference type="PROSITE" id="PS50119"/>
    </source>
</evidence>
<evidence type="ECO:0000313" key="10">
    <source>
        <dbReference type="Ensembl" id="ENSSMRP00000005349.1"/>
    </source>
</evidence>
<sequence length="330" mass="38383">MAMTSKLEEELVCAICLKIFQEPHILGCSHSYCLACLKSCIPEGQEEGRCPECRDPFQLQQLIYNRSLGNVAEEVRSLRGGDDALPVRHICKDHEEPLKLFCKKDEEPICVICRDLPQHRGHDFVPTKNAVELAQNCTEDNLSYISREFEAFRQLLNEKEEEMIKTIQDKKKKNLDEMEEALTSLKEEISLRSDCIEKIKEALVTTDHVAFLKDFKGLMEKIQALEDANESEEESEEEENEEESEEEENEMTDDVENSSESREEEDEEEHKKESEDEDSYSGSFRDSVVYVEQDLKEFKTMFNFEEWKDMLEGMTYGHNSLIPEDDEFIN</sequence>
<dbReference type="SMART" id="SM00184">
    <property type="entry name" value="RING"/>
    <property type="match status" value="1"/>
</dbReference>
<dbReference type="InterPro" id="IPR017907">
    <property type="entry name" value="Znf_RING_CS"/>
</dbReference>
<dbReference type="Gene3D" id="3.30.40.10">
    <property type="entry name" value="Zinc/RING finger domain, C3HC4 (zinc finger)"/>
    <property type="match status" value="1"/>
</dbReference>
<feature type="domain" description="RING-type" evidence="8">
    <location>
        <begin position="13"/>
        <end position="54"/>
    </location>
</feature>
<dbReference type="PANTHER" id="PTHR24103">
    <property type="entry name" value="E3 UBIQUITIN-PROTEIN LIGASE TRIM"/>
    <property type="match status" value="1"/>
</dbReference>
<proteinExistence type="inferred from homology"/>
<reference evidence="10" key="2">
    <citation type="submission" date="2025-09" db="UniProtKB">
        <authorList>
            <consortium name="Ensembl"/>
        </authorList>
    </citation>
    <scope>IDENTIFICATION</scope>
</reference>
<dbReference type="InterPro" id="IPR013083">
    <property type="entry name" value="Znf_RING/FYVE/PHD"/>
</dbReference>
<protein>
    <submittedName>
        <fullName evidence="10">Uncharacterized protein</fullName>
    </submittedName>
</protein>
<evidence type="ECO:0000256" key="7">
    <source>
        <dbReference type="SAM" id="MobiDB-lite"/>
    </source>
</evidence>
<evidence type="ECO:0000313" key="11">
    <source>
        <dbReference type="Proteomes" id="UP000694421"/>
    </source>
</evidence>
<feature type="region of interest" description="Disordered" evidence="7">
    <location>
        <begin position="225"/>
        <end position="285"/>
    </location>
</feature>